<feature type="transmembrane region" description="Helical" evidence="6">
    <location>
        <begin position="20"/>
        <end position="41"/>
    </location>
</feature>
<evidence type="ECO:0000256" key="2">
    <source>
        <dbReference type="ARBA" id="ARBA00010674"/>
    </source>
</evidence>
<dbReference type="InterPro" id="IPR008952">
    <property type="entry name" value="Tetraspanin_EC2_sf"/>
</dbReference>
<dbReference type="GO" id="GO:0007601">
    <property type="term" value="P:visual perception"/>
    <property type="evidence" value="ECO:0007669"/>
    <property type="project" value="InterPro"/>
</dbReference>
<keyword evidence="8" id="KW-1185">Reference proteome</keyword>
<evidence type="ECO:0000256" key="5">
    <source>
        <dbReference type="ARBA" id="ARBA00023136"/>
    </source>
</evidence>
<dbReference type="InterPro" id="IPR018499">
    <property type="entry name" value="Tetraspanin/Peripherin"/>
</dbReference>
<dbReference type="Proteomes" id="UP000472270">
    <property type="component" value="Unassembled WGS sequence"/>
</dbReference>
<evidence type="ECO:0000313" key="7">
    <source>
        <dbReference type="Ensembl" id="ENSSRHP00000018819.1"/>
    </source>
</evidence>
<accession>A0A673GZB7</accession>
<comment type="similarity">
    <text evidence="2">Belongs to the PRPH2/ROM1 family.</text>
</comment>
<evidence type="ECO:0000313" key="8">
    <source>
        <dbReference type="Proteomes" id="UP000472270"/>
    </source>
</evidence>
<dbReference type="PROSITE" id="PS00930">
    <property type="entry name" value="RDS_ROM1"/>
    <property type="match status" value="1"/>
</dbReference>
<comment type="subcellular location">
    <subcellularLocation>
        <location evidence="1">Membrane</location>
        <topology evidence="1">Multi-pass membrane protein</topology>
    </subcellularLocation>
</comment>
<protein>
    <submittedName>
        <fullName evidence="7">Peripherin-2-like</fullName>
    </submittedName>
</protein>
<dbReference type="Gene3D" id="1.10.1450.10">
    <property type="entry name" value="Tetraspanin"/>
    <property type="match status" value="1"/>
</dbReference>
<evidence type="ECO:0000256" key="1">
    <source>
        <dbReference type="ARBA" id="ARBA00004141"/>
    </source>
</evidence>
<keyword evidence="3 6" id="KW-0812">Transmembrane</keyword>
<dbReference type="Pfam" id="PF00335">
    <property type="entry name" value="Tetraspanin"/>
    <property type="match status" value="1"/>
</dbReference>
<evidence type="ECO:0000256" key="4">
    <source>
        <dbReference type="ARBA" id="ARBA00022989"/>
    </source>
</evidence>
<reference evidence="7" key="1">
    <citation type="submission" date="2025-08" db="UniProtKB">
        <authorList>
            <consortium name="Ensembl"/>
        </authorList>
    </citation>
    <scope>IDENTIFICATION</scope>
</reference>
<name>A0A673GZB7_9TELE</name>
<gene>
    <name evidence="7" type="primary">LOC107756430</name>
</gene>
<dbReference type="InterPro" id="IPR042026">
    <property type="entry name" value="Peripherin_LEL"/>
</dbReference>
<feature type="transmembrane region" description="Helical" evidence="6">
    <location>
        <begin position="69"/>
        <end position="86"/>
    </location>
</feature>
<keyword evidence="4 6" id="KW-1133">Transmembrane helix</keyword>
<sequence>MVLLKIKFPFQKRVRLAQGLWLLSWVAMFSGAITFAMGVFLKTELHRRSEVIKLFLIRKHTNSEYGTPHFTHSLNIYLMVCIYYLFDTMNKLLLYLQYYNNYSFHLYCQHQCNRPKLCLDTDTPGHCFQKETIDRLQIEFQCCGNTNYRDWFEVQWISNHYLDFTSKEVKDRVRSNVDGRYLLDGVPFSCCNPASPRPCIQYSLLDNSAHYNYEYQSEELNLYNRGCRQALVNYYMGLMNTIGPCVLFDFLLQMTILVSLRYLQTAMEGVIGQENVEIETEGYILEKGVKETLLETKEKMKKFLQFAQVGDASAATPDTQPEAEKPATA</sequence>
<dbReference type="AlphaFoldDB" id="A0A673GZB7"/>
<dbReference type="Ensembl" id="ENSSRHT00000019412.1">
    <property type="protein sequence ID" value="ENSSRHP00000018819.1"/>
    <property type="gene ID" value="ENSSRHG00000010192.1"/>
</dbReference>
<evidence type="ECO:0000256" key="3">
    <source>
        <dbReference type="ARBA" id="ARBA00022692"/>
    </source>
</evidence>
<proteinExistence type="inferred from homology"/>
<keyword evidence="5 6" id="KW-0472">Membrane</keyword>
<dbReference type="InterPro" id="IPR018498">
    <property type="entry name" value="Peripherin/rom-1_CS"/>
</dbReference>
<evidence type="ECO:0000256" key="6">
    <source>
        <dbReference type="SAM" id="Phobius"/>
    </source>
</evidence>
<organism evidence="7 8">
    <name type="scientific">Sinocyclocheilus rhinocerous</name>
    <dbReference type="NCBI Taxonomy" id="307959"/>
    <lineage>
        <taxon>Eukaryota</taxon>
        <taxon>Metazoa</taxon>
        <taxon>Chordata</taxon>
        <taxon>Craniata</taxon>
        <taxon>Vertebrata</taxon>
        <taxon>Euteleostomi</taxon>
        <taxon>Actinopterygii</taxon>
        <taxon>Neopterygii</taxon>
        <taxon>Teleostei</taxon>
        <taxon>Ostariophysi</taxon>
        <taxon>Cypriniformes</taxon>
        <taxon>Cyprinidae</taxon>
        <taxon>Cyprininae</taxon>
        <taxon>Sinocyclocheilus</taxon>
    </lineage>
</organism>
<dbReference type="GO" id="GO:0016020">
    <property type="term" value="C:membrane"/>
    <property type="evidence" value="ECO:0007669"/>
    <property type="project" value="UniProtKB-SubCell"/>
</dbReference>
<dbReference type="SUPFAM" id="SSF48652">
    <property type="entry name" value="Tetraspanin"/>
    <property type="match status" value="1"/>
</dbReference>
<dbReference type="FunFam" id="1.10.1450.10:FF:000002">
    <property type="entry name" value="Retinal outer segment membrane protein 1"/>
    <property type="match status" value="1"/>
</dbReference>
<dbReference type="CDD" id="cd03162">
    <property type="entry name" value="peripherin_like_LEL"/>
    <property type="match status" value="1"/>
</dbReference>
<reference evidence="7" key="2">
    <citation type="submission" date="2025-09" db="UniProtKB">
        <authorList>
            <consortium name="Ensembl"/>
        </authorList>
    </citation>
    <scope>IDENTIFICATION</scope>
</reference>